<comment type="caution">
    <text evidence="10">The sequence shown here is derived from an EMBL/GenBank/DDBJ whole genome shotgun (WGS) entry which is preliminary data.</text>
</comment>
<dbReference type="FunFam" id="1.10.240.10:FF:000001">
    <property type="entry name" value="Tyrosine--tRNA ligase"/>
    <property type="match status" value="1"/>
</dbReference>
<evidence type="ECO:0000256" key="7">
    <source>
        <dbReference type="ARBA" id="ARBA00033323"/>
    </source>
</evidence>
<proteinExistence type="inferred from homology"/>
<protein>
    <recommendedName>
        <fullName evidence="1 9">Tyrosine--tRNA ligase</fullName>
        <ecNumber evidence="1 9">6.1.1.1</ecNumber>
    </recommendedName>
    <alternativeName>
        <fullName evidence="7 9">Tyrosyl-tRNA synthetase</fullName>
    </alternativeName>
</protein>
<keyword evidence="5 9" id="KW-0648">Protein biosynthesis</keyword>
<dbReference type="GO" id="GO:0003723">
    <property type="term" value="F:RNA binding"/>
    <property type="evidence" value="ECO:0007669"/>
    <property type="project" value="InterPro"/>
</dbReference>
<dbReference type="EMBL" id="NDIQ01000001">
    <property type="protein sequence ID" value="PRT53223.1"/>
    <property type="molecule type" value="Genomic_DNA"/>
</dbReference>
<dbReference type="OrthoDB" id="337870at2759"/>
<dbReference type="CDD" id="cd00805">
    <property type="entry name" value="TyrRS_core"/>
    <property type="match status" value="1"/>
</dbReference>
<sequence length="450" mass="49780">MIIGRGRLFCQPRRFYSNADLKTPLIQALRERGLLTQVTDEKVVAAAETPTKVYLGADPSAESLHLGNLVPLTVLLHFYLRGHTAMPLVGGATGMVGDPSGRMTEREAMENAKRERNVGKIHAQMTKFLETGAKIAQKYGYSKPGSVEPVNNYSWWKDVSMLGFLSTYGRHIRVSQMLGRESVRQRLKSEAGLGFNEFTYQILQAFDFYHLYKHHQCTIQIGGNDQWGNITAGTDLISRLIPDGSAFGVTVPLLTTPSGEKFGKSAGNAVFIDGKLTKPFHMYQYLVNSPDSVVESYLKLFTLIPLDEIAEITKKHMQAPEDRVAQHRLASELTDMIHGEGSAANAQFVTAIMFENARATSAEILTAFGSQGLLNELPADEVIGKHWKNILALLTGKSKSETGRLVKQGGVYVGLDRRPLKSQFVESSDIEDGLLLIRIGKTEYYAVKLI</sequence>
<keyword evidence="2 9" id="KW-0436">Ligase</keyword>
<dbReference type="InterPro" id="IPR036986">
    <property type="entry name" value="S4_RNA-bd_sf"/>
</dbReference>
<evidence type="ECO:0000256" key="4">
    <source>
        <dbReference type="ARBA" id="ARBA00022840"/>
    </source>
</evidence>
<evidence type="ECO:0000256" key="5">
    <source>
        <dbReference type="ARBA" id="ARBA00022917"/>
    </source>
</evidence>
<evidence type="ECO:0000256" key="6">
    <source>
        <dbReference type="ARBA" id="ARBA00023146"/>
    </source>
</evidence>
<dbReference type="Gene3D" id="3.40.50.620">
    <property type="entry name" value="HUPs"/>
    <property type="match status" value="1"/>
</dbReference>
<dbReference type="Pfam" id="PF00579">
    <property type="entry name" value="tRNA-synt_1b"/>
    <property type="match status" value="1"/>
</dbReference>
<evidence type="ECO:0000256" key="3">
    <source>
        <dbReference type="ARBA" id="ARBA00022741"/>
    </source>
</evidence>
<evidence type="ECO:0000256" key="1">
    <source>
        <dbReference type="ARBA" id="ARBA00013160"/>
    </source>
</evidence>
<dbReference type="GO" id="GO:0005524">
    <property type="term" value="F:ATP binding"/>
    <property type="evidence" value="ECO:0007669"/>
    <property type="project" value="UniProtKB-KW"/>
</dbReference>
<reference evidence="10 11" key="1">
    <citation type="submission" date="2017-04" db="EMBL/GenBank/DDBJ databases">
        <title>Genome sequencing of [Candida] sorbophila.</title>
        <authorList>
            <person name="Ahn J.O."/>
        </authorList>
    </citation>
    <scope>NUCLEOTIDE SEQUENCE [LARGE SCALE GENOMIC DNA]</scope>
    <source>
        <strain evidence="10 11">DS02</strain>
    </source>
</reference>
<dbReference type="Proteomes" id="UP000238350">
    <property type="component" value="Unassembled WGS sequence"/>
</dbReference>
<dbReference type="GO" id="GO:0004831">
    <property type="term" value="F:tyrosine-tRNA ligase activity"/>
    <property type="evidence" value="ECO:0007669"/>
    <property type="project" value="UniProtKB-EC"/>
</dbReference>
<dbReference type="SUPFAM" id="SSF52374">
    <property type="entry name" value="Nucleotidylyl transferase"/>
    <property type="match status" value="1"/>
</dbReference>
<organism evidence="10 11">
    <name type="scientific">Wickerhamiella sorbophila</name>
    <dbReference type="NCBI Taxonomy" id="45607"/>
    <lineage>
        <taxon>Eukaryota</taxon>
        <taxon>Fungi</taxon>
        <taxon>Dikarya</taxon>
        <taxon>Ascomycota</taxon>
        <taxon>Saccharomycotina</taxon>
        <taxon>Dipodascomycetes</taxon>
        <taxon>Dipodascales</taxon>
        <taxon>Trichomonascaceae</taxon>
        <taxon>Wickerhamiella</taxon>
    </lineage>
</organism>
<dbReference type="EC" id="6.1.1.1" evidence="1 9"/>
<dbReference type="InterPro" id="IPR002307">
    <property type="entry name" value="Tyr-tRNA-ligase"/>
</dbReference>
<comment type="similarity">
    <text evidence="9">Belongs to the class-I aminoacyl-tRNA synthetase family.</text>
</comment>
<dbReference type="InterPro" id="IPR024088">
    <property type="entry name" value="Tyr-tRNA-ligase_bac-type"/>
</dbReference>
<dbReference type="GO" id="GO:0005829">
    <property type="term" value="C:cytosol"/>
    <property type="evidence" value="ECO:0007669"/>
    <property type="project" value="TreeGrafter"/>
</dbReference>
<evidence type="ECO:0000256" key="9">
    <source>
        <dbReference type="RuleBase" id="RU361234"/>
    </source>
</evidence>
<keyword evidence="6 9" id="KW-0030">Aminoacyl-tRNA synthetase</keyword>
<keyword evidence="3 9" id="KW-0547">Nucleotide-binding</keyword>
<gene>
    <name evidence="10" type="ORF">B9G98_00843</name>
</gene>
<name>A0A2T0FDZ3_9ASCO</name>
<evidence type="ECO:0000313" key="11">
    <source>
        <dbReference type="Proteomes" id="UP000238350"/>
    </source>
</evidence>
<dbReference type="Gene3D" id="1.10.240.10">
    <property type="entry name" value="Tyrosyl-Transfer RNA Synthetase"/>
    <property type="match status" value="1"/>
</dbReference>
<dbReference type="PANTHER" id="PTHR11766:SF0">
    <property type="entry name" value="TYROSINE--TRNA LIGASE, MITOCHONDRIAL"/>
    <property type="match status" value="1"/>
</dbReference>
<accession>A0A2T0FDZ3</accession>
<dbReference type="AlphaFoldDB" id="A0A2T0FDZ3"/>
<dbReference type="PANTHER" id="PTHR11766">
    <property type="entry name" value="TYROSYL-TRNA SYNTHETASE"/>
    <property type="match status" value="1"/>
</dbReference>
<dbReference type="NCBIfam" id="TIGR00234">
    <property type="entry name" value="tyrS"/>
    <property type="match status" value="1"/>
</dbReference>
<evidence type="ECO:0000256" key="2">
    <source>
        <dbReference type="ARBA" id="ARBA00022598"/>
    </source>
</evidence>
<evidence type="ECO:0000256" key="8">
    <source>
        <dbReference type="ARBA" id="ARBA00048248"/>
    </source>
</evidence>
<dbReference type="PRINTS" id="PR01040">
    <property type="entry name" value="TRNASYNTHTYR"/>
</dbReference>
<comment type="catalytic activity">
    <reaction evidence="8 9">
        <text>tRNA(Tyr) + L-tyrosine + ATP = L-tyrosyl-tRNA(Tyr) + AMP + diphosphate + H(+)</text>
        <dbReference type="Rhea" id="RHEA:10220"/>
        <dbReference type="Rhea" id="RHEA-COMP:9706"/>
        <dbReference type="Rhea" id="RHEA-COMP:9707"/>
        <dbReference type="ChEBI" id="CHEBI:15378"/>
        <dbReference type="ChEBI" id="CHEBI:30616"/>
        <dbReference type="ChEBI" id="CHEBI:33019"/>
        <dbReference type="ChEBI" id="CHEBI:58315"/>
        <dbReference type="ChEBI" id="CHEBI:78442"/>
        <dbReference type="ChEBI" id="CHEBI:78536"/>
        <dbReference type="ChEBI" id="CHEBI:456215"/>
        <dbReference type="EC" id="6.1.1.1"/>
    </reaction>
</comment>
<keyword evidence="4 9" id="KW-0067">ATP-binding</keyword>
<dbReference type="Gene3D" id="3.10.290.10">
    <property type="entry name" value="RNA-binding S4 domain"/>
    <property type="match status" value="1"/>
</dbReference>
<dbReference type="PROSITE" id="PS00178">
    <property type="entry name" value="AA_TRNA_LIGASE_I"/>
    <property type="match status" value="1"/>
</dbReference>
<dbReference type="GO" id="GO:0006437">
    <property type="term" value="P:tyrosyl-tRNA aminoacylation"/>
    <property type="evidence" value="ECO:0007669"/>
    <property type="project" value="InterPro"/>
</dbReference>
<keyword evidence="11" id="KW-1185">Reference proteome</keyword>
<dbReference type="InterPro" id="IPR002305">
    <property type="entry name" value="aa-tRNA-synth_Ic"/>
</dbReference>
<dbReference type="InterPro" id="IPR001412">
    <property type="entry name" value="aa-tRNA-synth_I_CS"/>
</dbReference>
<dbReference type="STRING" id="45607.A0A2T0FDZ3"/>
<dbReference type="RefSeq" id="XP_024663169.1">
    <property type="nucleotide sequence ID" value="XM_024807401.1"/>
</dbReference>
<evidence type="ECO:0000313" key="10">
    <source>
        <dbReference type="EMBL" id="PRT53223.1"/>
    </source>
</evidence>
<dbReference type="GO" id="GO:0005739">
    <property type="term" value="C:mitochondrion"/>
    <property type="evidence" value="ECO:0007669"/>
    <property type="project" value="TreeGrafter"/>
</dbReference>
<dbReference type="InterPro" id="IPR014729">
    <property type="entry name" value="Rossmann-like_a/b/a_fold"/>
</dbReference>
<dbReference type="GeneID" id="36514592"/>